<protein>
    <submittedName>
        <fullName evidence="2">Putative LAGLIDADG endonuclease</fullName>
    </submittedName>
</protein>
<gene>
    <name evidence="2" type="primary">orf327</name>
</gene>
<dbReference type="GO" id="GO:0004519">
    <property type="term" value="F:endonuclease activity"/>
    <property type="evidence" value="ECO:0007669"/>
    <property type="project" value="UniProtKB-KW"/>
</dbReference>
<dbReference type="InterPro" id="IPR051289">
    <property type="entry name" value="LAGLIDADG_Endonuclease"/>
</dbReference>
<keyword evidence="2" id="KW-0540">Nuclease</keyword>
<dbReference type="EMBL" id="MT495248">
    <property type="protein sequence ID" value="QNN85687.1"/>
    <property type="molecule type" value="Genomic_DNA"/>
</dbReference>
<evidence type="ECO:0000259" key="1">
    <source>
        <dbReference type="Pfam" id="PF00961"/>
    </source>
</evidence>
<reference evidence="2" key="1">
    <citation type="journal article" date="2020" name="Microorganisms">
        <title>Genome Sequence of Trichoderma lixii MUT3171, A Promising Strain for Mycoremediation of PAH-Contaminated Sites.</title>
        <authorList>
            <person name="Venice F."/>
            <person name="Davolos D."/>
            <person name="Spina F."/>
            <person name="Poli A."/>
            <person name="Prigione V.P."/>
            <person name="Varese G.C."/>
            <person name="Ghignone S."/>
        </authorList>
    </citation>
    <scope>NUCLEOTIDE SEQUENCE</scope>
    <source>
        <strain evidence="2">MUT3171</strain>
    </source>
</reference>
<proteinExistence type="predicted"/>
<dbReference type="PANTHER" id="PTHR36181:SF4">
    <property type="entry name" value="LAGLIDADG ENDONUCLEASE"/>
    <property type="match status" value="1"/>
</dbReference>
<keyword evidence="2" id="KW-0378">Hydrolase</keyword>
<dbReference type="RefSeq" id="YP_009992178.1">
    <property type="nucleotide sequence ID" value="NC_052832.1"/>
</dbReference>
<dbReference type="PANTHER" id="PTHR36181">
    <property type="entry name" value="INTRON-ENCODED ENDONUCLEASE AI3-RELATED"/>
    <property type="match status" value="1"/>
</dbReference>
<dbReference type="InterPro" id="IPR004860">
    <property type="entry name" value="LAGLIDADG_dom"/>
</dbReference>
<dbReference type="GO" id="GO:0005739">
    <property type="term" value="C:mitochondrion"/>
    <property type="evidence" value="ECO:0007669"/>
    <property type="project" value="UniProtKB-ARBA"/>
</dbReference>
<keyword evidence="2" id="KW-0496">Mitochondrion</keyword>
<dbReference type="AlphaFoldDB" id="A0A7G9TZ61"/>
<accession>A0A7G9TZ61</accession>
<sequence>MLSLFNFNSKQIRSLSTKIADRNNTLHPWWVTGYTDGEGCFTIKTIAAKTTKIGYTVRLTYQVSVHHSEIELLYKLKSFFNNVGSIITTENYVSYRVTNFSDIINVIMPHFKAYPLQSTKLIPYYLFCAVANIIENNGHLTLNGYREVLSYKAALKKGLNASIFKVKCFSDIIPFDVSSIIIKNDLKLDPNYVSGFVAADGSFFISRPSPSSKWPNYDATFSIAQDIRDLGLLNRIIEVLGCGNIKSDSSNMRYISVRNKKELYNNIIPFFTKYSINSGKHKDFMNFVVAVTILYNNLGKGFDNLSKNNIDTLENCINSMNKNRYNK</sequence>
<name>A0A7G9TZ61_9HYPO</name>
<dbReference type="SMR" id="A0A7G9TZ61"/>
<organism evidence="2">
    <name type="scientific">Trichoderma lixii</name>
    <dbReference type="NCBI Taxonomy" id="1491472"/>
    <lineage>
        <taxon>Eukaryota</taxon>
        <taxon>Fungi</taxon>
        <taxon>Dikarya</taxon>
        <taxon>Ascomycota</taxon>
        <taxon>Pezizomycotina</taxon>
        <taxon>Sordariomycetes</taxon>
        <taxon>Hypocreomycetidae</taxon>
        <taxon>Hypocreales</taxon>
        <taxon>Hypocreaceae</taxon>
        <taxon>Trichoderma</taxon>
    </lineage>
</organism>
<evidence type="ECO:0000313" key="2">
    <source>
        <dbReference type="EMBL" id="QNN85687.1"/>
    </source>
</evidence>
<keyword evidence="2" id="KW-0255">Endonuclease</keyword>
<dbReference type="Gene3D" id="3.10.28.10">
    <property type="entry name" value="Homing endonucleases"/>
    <property type="match status" value="2"/>
</dbReference>
<feature type="domain" description="Homing endonuclease LAGLIDADG" evidence="1">
    <location>
        <begin position="194"/>
        <end position="288"/>
    </location>
</feature>
<dbReference type="SUPFAM" id="SSF55608">
    <property type="entry name" value="Homing endonucleases"/>
    <property type="match status" value="2"/>
</dbReference>
<geneLocation type="mitochondrion" evidence="2"/>
<dbReference type="GeneID" id="62627503"/>
<dbReference type="InterPro" id="IPR027434">
    <property type="entry name" value="Homing_endonucl"/>
</dbReference>
<dbReference type="Pfam" id="PF00961">
    <property type="entry name" value="LAGLIDADG_1"/>
    <property type="match status" value="2"/>
</dbReference>
<feature type="domain" description="Homing endonuclease LAGLIDADG" evidence="1">
    <location>
        <begin position="32"/>
        <end position="130"/>
    </location>
</feature>